<protein>
    <submittedName>
        <fullName evidence="1">Uncharacterized protein</fullName>
    </submittedName>
</protein>
<dbReference type="GeneID" id="70192703"/>
<accession>A0A9P8YE74</accession>
<organism evidence="1 2">
    <name type="scientific">Microdochium trichocladiopsis</name>
    <dbReference type="NCBI Taxonomy" id="1682393"/>
    <lineage>
        <taxon>Eukaryota</taxon>
        <taxon>Fungi</taxon>
        <taxon>Dikarya</taxon>
        <taxon>Ascomycota</taxon>
        <taxon>Pezizomycotina</taxon>
        <taxon>Sordariomycetes</taxon>
        <taxon>Xylariomycetidae</taxon>
        <taxon>Xylariales</taxon>
        <taxon>Microdochiaceae</taxon>
        <taxon>Microdochium</taxon>
    </lineage>
</organism>
<keyword evidence="2" id="KW-1185">Reference proteome</keyword>
<evidence type="ECO:0000313" key="2">
    <source>
        <dbReference type="Proteomes" id="UP000756346"/>
    </source>
</evidence>
<reference evidence="1" key="1">
    <citation type="journal article" date="2021" name="Nat. Commun.">
        <title>Genetic determinants of endophytism in the Arabidopsis root mycobiome.</title>
        <authorList>
            <person name="Mesny F."/>
            <person name="Miyauchi S."/>
            <person name="Thiergart T."/>
            <person name="Pickel B."/>
            <person name="Atanasova L."/>
            <person name="Karlsson M."/>
            <person name="Huettel B."/>
            <person name="Barry K.W."/>
            <person name="Haridas S."/>
            <person name="Chen C."/>
            <person name="Bauer D."/>
            <person name="Andreopoulos W."/>
            <person name="Pangilinan J."/>
            <person name="LaButti K."/>
            <person name="Riley R."/>
            <person name="Lipzen A."/>
            <person name="Clum A."/>
            <person name="Drula E."/>
            <person name="Henrissat B."/>
            <person name="Kohler A."/>
            <person name="Grigoriev I.V."/>
            <person name="Martin F.M."/>
            <person name="Hacquard S."/>
        </authorList>
    </citation>
    <scope>NUCLEOTIDE SEQUENCE</scope>
    <source>
        <strain evidence="1">MPI-CAGE-CH-0230</strain>
    </source>
</reference>
<dbReference type="RefSeq" id="XP_046016492.1">
    <property type="nucleotide sequence ID" value="XM_046163157.1"/>
</dbReference>
<dbReference type="OrthoDB" id="3000060at2759"/>
<evidence type="ECO:0000313" key="1">
    <source>
        <dbReference type="EMBL" id="KAH7037371.1"/>
    </source>
</evidence>
<gene>
    <name evidence="1" type="ORF">B0I36DRAFT_65139</name>
</gene>
<sequence>MANASATPNHELCALPKATNDITFFSRTIPDIPKRAFIVGLCSVPISRAQPDDLGWHITDFLAWKTLFRGRGSPNSQAWFAACDIAQLVKARPEDYTHGPEKTVVRRALRPSFDNIPGVGLRARDDYKYPDSTDSLTERFLSTVSQFSLKASKAGMPLVIFLCGPANLNQDIYLGDAEHQAWIRSNDIRNAMLDSHIISVVVTPSPFSPGWQINPCFSAELSLKTRAAADVFLAMQFGGLVSRELLKSCLGDDGPWLNRVMLDMDTAPIVSALGPIEANIEQVEAARAVVRKLSQTLSGRSLGPGDHHAFSFETDDDDWEKYIGPRQGPLLSELKMKWDRLPKLIRQGSLPLEGLSLLGNAFGGLVSSQTEHMRLLVDETVLALKKAAAAPSSDGVLKCELDYFFSHDGEESTLSELFYFLEHRATSAVLGDVLLKRLGLYEWAPAPGRYHEWNPVAWKASRNLTLQSAETKLAMALDAILVFPSEYRLPKTLFQEFKRAEHHPPIYCQYIAAAVTASGRCPDSVITEIHKVLEGVFKEQTARLDRALGDRGSCVLWPDSKRYLRSADVGSLAHGADTKERIEVIRPRDSDSCSQRASQTFSTVIASRSSGNGLASSGAENLQLQHLQTSTLPAEHSSPQPVSNQSQATDLLISSQECWARIAQLQRELRSVLDDDDAAKAKWVELVDAVNAALSPDQQFTLPDPRGEVQRQT</sequence>
<dbReference type="Proteomes" id="UP000756346">
    <property type="component" value="Unassembled WGS sequence"/>
</dbReference>
<comment type="caution">
    <text evidence="1">The sequence shown here is derived from an EMBL/GenBank/DDBJ whole genome shotgun (WGS) entry which is preliminary data.</text>
</comment>
<dbReference type="AlphaFoldDB" id="A0A9P8YE74"/>
<dbReference type="EMBL" id="JAGTJQ010000002">
    <property type="protein sequence ID" value="KAH7037371.1"/>
    <property type="molecule type" value="Genomic_DNA"/>
</dbReference>
<proteinExistence type="predicted"/>
<name>A0A9P8YE74_9PEZI</name>